<feature type="region of interest" description="Disordered" evidence="1">
    <location>
        <begin position="247"/>
        <end position="268"/>
    </location>
</feature>
<dbReference type="EMBL" id="BART01029256">
    <property type="protein sequence ID" value="GAG99032.1"/>
    <property type="molecule type" value="Genomic_DNA"/>
</dbReference>
<organism evidence="3">
    <name type="scientific">marine sediment metagenome</name>
    <dbReference type="NCBI Taxonomy" id="412755"/>
    <lineage>
        <taxon>unclassified sequences</taxon>
        <taxon>metagenomes</taxon>
        <taxon>ecological metagenomes</taxon>
    </lineage>
</organism>
<evidence type="ECO:0000256" key="1">
    <source>
        <dbReference type="SAM" id="MobiDB-lite"/>
    </source>
</evidence>
<protein>
    <recommendedName>
        <fullName evidence="2">ARG and Rhodanese-Phosphatase-superfamily-associated domain-containing protein</fullName>
    </recommendedName>
</protein>
<feature type="compositionally biased region" description="Polar residues" evidence="1">
    <location>
        <begin position="247"/>
        <end position="260"/>
    </location>
</feature>
<proteinExistence type="predicted"/>
<dbReference type="AlphaFoldDB" id="X1D1R5"/>
<comment type="caution">
    <text evidence="3">The sequence shown here is derived from an EMBL/GenBank/DDBJ whole genome shotgun (WGS) entry which is preliminary data.</text>
</comment>
<dbReference type="Pfam" id="PF20208">
    <property type="entry name" value="ARPP-1"/>
    <property type="match status" value="1"/>
</dbReference>
<evidence type="ECO:0000313" key="3">
    <source>
        <dbReference type="EMBL" id="GAG99032.1"/>
    </source>
</evidence>
<accession>X1D1R5</accession>
<dbReference type="InterPro" id="IPR046699">
    <property type="entry name" value="ARPP-1"/>
</dbReference>
<reference evidence="3" key="1">
    <citation type="journal article" date="2014" name="Front. Microbiol.">
        <title>High frequency of phylogenetically diverse reductive dehalogenase-homologous genes in deep subseafloor sedimentary metagenomes.</title>
        <authorList>
            <person name="Kawai M."/>
            <person name="Futagami T."/>
            <person name="Toyoda A."/>
            <person name="Takaki Y."/>
            <person name="Nishi S."/>
            <person name="Hori S."/>
            <person name="Arai W."/>
            <person name="Tsubouchi T."/>
            <person name="Morono Y."/>
            <person name="Uchiyama I."/>
            <person name="Ito T."/>
            <person name="Fujiyama A."/>
            <person name="Inagaki F."/>
            <person name="Takami H."/>
        </authorList>
    </citation>
    <scope>NUCLEOTIDE SEQUENCE</scope>
    <source>
        <strain evidence="3">Expedition CK06-06</strain>
    </source>
</reference>
<name>X1D1R5_9ZZZZ</name>
<gene>
    <name evidence="3" type="ORF">S01H4_51385</name>
</gene>
<evidence type="ECO:0000259" key="2">
    <source>
        <dbReference type="Pfam" id="PF20208"/>
    </source>
</evidence>
<feature type="non-terminal residue" evidence="3">
    <location>
        <position position="268"/>
    </location>
</feature>
<feature type="domain" description="ARG and Rhodanese-Phosphatase-superfamily-associated" evidence="2">
    <location>
        <begin position="59"/>
        <end position="265"/>
    </location>
</feature>
<sequence length="268" mass="28641">RSRIFSGLMILACCVATACDKPTLSIVDPVLVPSQSSLIVDELTLTVEQAEQTLVDAGLMLGEPIEHGALEIVPIVSHQPRADDLYIGLDQGLQAGTVEVFEMGAQSGGSGGNQVNRVLVINRSDKPLYLMPGEIILGGDQDRSISQECVIPVGAKPTAVPVFCVEHGRWGNRTSSSNSQLLAQVAENSDSELAEDVSAIETLSKKGDQDQFMFSPNVASKSVRVAVEKSANQSKVWEEVAKVNAKSGAQSESRSLTANYTKKETTER</sequence>
<feature type="non-terminal residue" evidence="3">
    <location>
        <position position="1"/>
    </location>
</feature>